<evidence type="ECO:0000256" key="2">
    <source>
        <dbReference type="ARBA" id="ARBA00004496"/>
    </source>
</evidence>
<dbReference type="PROSITE" id="PS50222">
    <property type="entry name" value="EF_HAND_2"/>
    <property type="match status" value="1"/>
</dbReference>
<dbReference type="InterPro" id="IPR000261">
    <property type="entry name" value="EH_dom"/>
</dbReference>
<proteinExistence type="inferred from homology"/>
<feature type="compositionally biased region" description="Polar residues" evidence="13">
    <location>
        <begin position="258"/>
        <end position="267"/>
    </location>
</feature>
<dbReference type="GO" id="GO:0043123">
    <property type="term" value="P:positive regulation of canonical NF-kappaB signal transduction"/>
    <property type="evidence" value="ECO:0007669"/>
    <property type="project" value="InterPro"/>
</dbReference>
<evidence type="ECO:0000256" key="8">
    <source>
        <dbReference type="ARBA" id="ARBA00022801"/>
    </source>
</evidence>
<feature type="region of interest" description="Disordered" evidence="13">
    <location>
        <begin position="217"/>
        <end position="338"/>
    </location>
</feature>
<dbReference type="GO" id="GO:0005634">
    <property type="term" value="C:nucleus"/>
    <property type="evidence" value="ECO:0007669"/>
    <property type="project" value="UniProtKB-SubCell"/>
</dbReference>
<protein>
    <recommendedName>
        <fullName evidence="5">alpha-L-fucosidase</fullName>
        <ecNumber evidence="5">3.2.1.51</ecNumber>
    </recommendedName>
</protein>
<dbReference type="InterPro" id="IPR007497">
    <property type="entry name" value="SIMPL/DUF541"/>
</dbReference>
<feature type="region of interest" description="Disordered" evidence="13">
    <location>
        <begin position="503"/>
        <end position="577"/>
    </location>
</feature>
<dbReference type="InterPro" id="IPR000933">
    <property type="entry name" value="Glyco_hydro_29"/>
</dbReference>
<comment type="similarity">
    <text evidence="3">Belongs to the IRAK1BP1 family.</text>
</comment>
<feature type="domain" description="EF-hand" evidence="15">
    <location>
        <begin position="405"/>
        <end position="440"/>
    </location>
</feature>
<dbReference type="EC" id="3.2.1.51" evidence="5"/>
<feature type="compositionally biased region" description="Basic and acidic residues" evidence="13">
    <location>
        <begin position="41"/>
        <end position="51"/>
    </location>
</feature>
<dbReference type="EMBL" id="JARQWQ010000007">
    <property type="protein sequence ID" value="KAK2570537.1"/>
    <property type="molecule type" value="Genomic_DNA"/>
</dbReference>
<dbReference type="Pfam" id="PF12763">
    <property type="entry name" value="EH"/>
    <property type="match status" value="1"/>
</dbReference>
<evidence type="ECO:0000256" key="13">
    <source>
        <dbReference type="SAM" id="MobiDB-lite"/>
    </source>
</evidence>
<dbReference type="Gene3D" id="1.10.238.10">
    <property type="entry name" value="EF-hand"/>
    <property type="match status" value="1"/>
</dbReference>
<keyword evidence="9" id="KW-0106">Calcium</keyword>
<gene>
    <name evidence="16" type="ORF">P5673_004203</name>
</gene>
<dbReference type="InterPro" id="IPR030312">
    <property type="entry name" value="IRAK1BP1"/>
</dbReference>
<organism evidence="16 17">
    <name type="scientific">Acropora cervicornis</name>
    <name type="common">Staghorn coral</name>
    <dbReference type="NCBI Taxonomy" id="6130"/>
    <lineage>
        <taxon>Eukaryota</taxon>
        <taxon>Metazoa</taxon>
        <taxon>Cnidaria</taxon>
        <taxon>Anthozoa</taxon>
        <taxon>Hexacorallia</taxon>
        <taxon>Scleractinia</taxon>
        <taxon>Astrocoeniina</taxon>
        <taxon>Acroporidae</taxon>
        <taxon>Acropora</taxon>
    </lineage>
</organism>
<evidence type="ECO:0000313" key="17">
    <source>
        <dbReference type="Proteomes" id="UP001249851"/>
    </source>
</evidence>
<evidence type="ECO:0000256" key="4">
    <source>
        <dbReference type="ARBA" id="ARBA00007951"/>
    </source>
</evidence>
<evidence type="ECO:0000256" key="3">
    <source>
        <dbReference type="ARBA" id="ARBA00005509"/>
    </source>
</evidence>
<dbReference type="InterPro" id="IPR002048">
    <property type="entry name" value="EF_hand_dom"/>
</dbReference>
<dbReference type="PANTHER" id="PTHR18842">
    <property type="entry name" value="INTERLEUKIN-1 RECEPTOR-ASSOCIATED KINASE 1-BINDING PROTEIN 1"/>
    <property type="match status" value="1"/>
</dbReference>
<dbReference type="GO" id="GO:0005509">
    <property type="term" value="F:calcium ion binding"/>
    <property type="evidence" value="ECO:0007669"/>
    <property type="project" value="InterPro"/>
</dbReference>
<feature type="compositionally biased region" description="Polar residues" evidence="13">
    <location>
        <begin position="220"/>
        <end position="240"/>
    </location>
</feature>
<keyword evidence="7" id="KW-0732">Signal</keyword>
<dbReference type="PANTHER" id="PTHR18842:SF2">
    <property type="entry name" value="INTERLEUKIN-1 RECEPTOR-ASSOCIATED KINASE 1-BINDING PROTEIN 1"/>
    <property type="match status" value="1"/>
</dbReference>
<comment type="caution">
    <text evidence="16">The sequence shown here is derived from an EMBL/GenBank/DDBJ whole genome shotgun (WGS) entry which is preliminary data.</text>
</comment>
<evidence type="ECO:0000256" key="1">
    <source>
        <dbReference type="ARBA" id="ARBA00004123"/>
    </source>
</evidence>
<feature type="region of interest" description="Disordered" evidence="13">
    <location>
        <begin position="1"/>
        <end position="58"/>
    </location>
</feature>
<dbReference type="SMART" id="SM00812">
    <property type="entry name" value="Alpha_L_fucos"/>
    <property type="match status" value="1"/>
</dbReference>
<feature type="domain" description="EH" evidence="14">
    <location>
        <begin position="372"/>
        <end position="456"/>
    </location>
</feature>
<dbReference type="PROSITE" id="PS50031">
    <property type="entry name" value="EH"/>
    <property type="match status" value="1"/>
</dbReference>
<evidence type="ECO:0000313" key="16">
    <source>
        <dbReference type="EMBL" id="KAK2570537.1"/>
    </source>
</evidence>
<keyword evidence="10" id="KW-0539">Nucleus</keyword>
<dbReference type="InterPro" id="IPR017853">
    <property type="entry name" value="GH"/>
</dbReference>
<feature type="compositionally biased region" description="Polar residues" evidence="13">
    <location>
        <begin position="708"/>
        <end position="722"/>
    </location>
</feature>
<dbReference type="PROSITE" id="PS00018">
    <property type="entry name" value="EF_HAND_1"/>
    <property type="match status" value="1"/>
</dbReference>
<name>A0AAD9R034_ACRCE</name>
<evidence type="ECO:0000259" key="15">
    <source>
        <dbReference type="PROSITE" id="PS50222"/>
    </source>
</evidence>
<dbReference type="InterPro" id="IPR018247">
    <property type="entry name" value="EF_Hand_1_Ca_BS"/>
</dbReference>
<evidence type="ECO:0000256" key="11">
    <source>
        <dbReference type="ARBA" id="ARBA00023295"/>
    </source>
</evidence>
<feature type="compositionally biased region" description="Basic and acidic residues" evidence="13">
    <location>
        <begin position="310"/>
        <end position="329"/>
    </location>
</feature>
<feature type="compositionally biased region" description="Basic and acidic residues" evidence="13">
    <location>
        <begin position="917"/>
        <end position="931"/>
    </location>
</feature>
<evidence type="ECO:0000256" key="6">
    <source>
        <dbReference type="ARBA" id="ARBA00022490"/>
    </source>
</evidence>
<keyword evidence="16" id="KW-0675">Receptor</keyword>
<feature type="compositionally biased region" description="Basic and acidic residues" evidence="13">
    <location>
        <begin position="269"/>
        <end position="281"/>
    </location>
</feature>
<dbReference type="GO" id="GO:0016301">
    <property type="term" value="F:kinase activity"/>
    <property type="evidence" value="ECO:0007669"/>
    <property type="project" value="UniProtKB-KW"/>
</dbReference>
<dbReference type="GO" id="GO:0006955">
    <property type="term" value="P:immune response"/>
    <property type="evidence" value="ECO:0007669"/>
    <property type="project" value="InterPro"/>
</dbReference>
<feature type="coiled-coil region" evidence="12">
    <location>
        <begin position="944"/>
        <end position="985"/>
    </location>
</feature>
<feature type="compositionally biased region" description="Low complexity" evidence="13">
    <location>
        <begin position="723"/>
        <end position="735"/>
    </location>
</feature>
<evidence type="ECO:0000256" key="10">
    <source>
        <dbReference type="ARBA" id="ARBA00023242"/>
    </source>
</evidence>
<evidence type="ECO:0000256" key="5">
    <source>
        <dbReference type="ARBA" id="ARBA00012662"/>
    </source>
</evidence>
<dbReference type="Proteomes" id="UP001249851">
    <property type="component" value="Unassembled WGS sequence"/>
</dbReference>
<feature type="compositionally biased region" description="Polar residues" evidence="13">
    <location>
        <begin position="883"/>
        <end position="893"/>
    </location>
</feature>
<feature type="compositionally biased region" description="Basic and acidic residues" evidence="13">
    <location>
        <begin position="674"/>
        <end position="692"/>
    </location>
</feature>
<dbReference type="Gene3D" id="3.20.20.80">
    <property type="entry name" value="Glycosidases"/>
    <property type="match status" value="1"/>
</dbReference>
<keyword evidence="17" id="KW-1185">Reference proteome</keyword>
<evidence type="ECO:0000256" key="12">
    <source>
        <dbReference type="SAM" id="Coils"/>
    </source>
</evidence>
<dbReference type="GO" id="GO:0004560">
    <property type="term" value="F:alpha-L-fucosidase activity"/>
    <property type="evidence" value="ECO:0007669"/>
    <property type="project" value="UniProtKB-EC"/>
</dbReference>
<reference evidence="16" key="2">
    <citation type="journal article" date="2023" name="Science">
        <title>Genomic signatures of disease resistance in endangered staghorn corals.</title>
        <authorList>
            <person name="Vollmer S.V."/>
            <person name="Selwyn J.D."/>
            <person name="Despard B.A."/>
            <person name="Roesel C.L."/>
        </authorList>
    </citation>
    <scope>NUCLEOTIDE SEQUENCE</scope>
    <source>
        <strain evidence="16">K2</strain>
    </source>
</reference>
<keyword evidence="16" id="KW-0418">Kinase</keyword>
<keyword evidence="11" id="KW-0326">Glycosidase</keyword>
<reference evidence="16" key="1">
    <citation type="journal article" date="2023" name="G3 (Bethesda)">
        <title>Whole genome assembly and annotation of the endangered Caribbean coral Acropora cervicornis.</title>
        <authorList>
            <person name="Selwyn J.D."/>
            <person name="Vollmer S.V."/>
        </authorList>
    </citation>
    <scope>NUCLEOTIDE SEQUENCE</scope>
    <source>
        <strain evidence="16">K2</strain>
    </source>
</reference>
<dbReference type="SUPFAM" id="SSF51445">
    <property type="entry name" value="(Trans)glycosidases"/>
    <property type="match status" value="1"/>
</dbReference>
<dbReference type="InterPro" id="IPR057739">
    <property type="entry name" value="Glyco_hydro_29_N"/>
</dbReference>
<dbReference type="GO" id="GO:0005975">
    <property type="term" value="P:carbohydrate metabolic process"/>
    <property type="evidence" value="ECO:0007669"/>
    <property type="project" value="InterPro"/>
</dbReference>
<evidence type="ECO:0000256" key="9">
    <source>
        <dbReference type="ARBA" id="ARBA00022837"/>
    </source>
</evidence>
<dbReference type="Gene3D" id="2.60.120.260">
    <property type="entry name" value="Galactose-binding domain-like"/>
    <property type="match status" value="1"/>
</dbReference>
<dbReference type="Gene3D" id="3.30.70.2970">
    <property type="entry name" value="Protein of unknown function (DUF541), domain 2"/>
    <property type="match status" value="1"/>
</dbReference>
<accession>A0AAD9R034</accession>
<keyword evidence="6" id="KW-0963">Cytoplasm</keyword>
<dbReference type="CDD" id="cd00052">
    <property type="entry name" value="EH"/>
    <property type="match status" value="1"/>
</dbReference>
<feature type="compositionally biased region" description="Polar residues" evidence="13">
    <location>
        <begin position="620"/>
        <end position="629"/>
    </location>
</feature>
<keyword evidence="12" id="KW-0175">Coiled coil</keyword>
<dbReference type="InterPro" id="IPR011992">
    <property type="entry name" value="EF-hand-dom_pair"/>
</dbReference>
<dbReference type="GO" id="GO:0005737">
    <property type="term" value="C:cytoplasm"/>
    <property type="evidence" value="ECO:0007669"/>
    <property type="project" value="UniProtKB-SubCell"/>
</dbReference>
<sequence>MNRTLLVEEGDDEVNNRQDKKKKEKEKLADVTDKKKRGTFKKADSKREGHHNTSLTSSSRIMPADDMADMAAVNPNAEAMSSPVGTPVVPSPFAVPVSGGYQGNMVIIPPQRPVTLQQLPTQNVTQREAGNWGPQQQYPITGFVVPLQQPQAQLHCQAPVAHFIPANFQGTSQPLQQIQGQFVPPKYHQAPQYPTGSGMPLQGGFYSGQAVPGNAHGMTAAQSLPTSTSLAVEQTHSSGQAAWAATATPASPPPFGSGDSSWTNQPMSEPREERAWKDDNKPISNSGGAKDRQWAEFSPTESSTEISSSLKDELYEEHSSSDEDVDRSSSPELAGEEGEVLLRAPSLASFAESISSIEEESEENLWCILPEQRDYYTKQFQKLQPVQDGLVKGPKARDFFMKSGLPVEVLSRIWHLSDINKDNALNLDEFCIAMHLVVALRHGFELPEILPAILMPHWKETAVKASSHSFAALQGKVEGNGEHETRSVSSPDHGLVQPVHQRDEAKLDEVGDVDNDDDDDNDNSTERQRSLSDPLSVEDSSDGKYRRASVPASPLRPLNFALPSSSSQQIETGPLSPSQAVTAEIEIARPRATVKPSLLDALPGQLLPPPSGKQTRDGWTPTSKTTFIYQASPHHTDGLSSDALSTPPSSPDEDTPTSPLSPDNRKTPSPPPPEAHKADEEEPPKEDTEKVVVVRPSRKSAERPRSTGDVNSSLQSEANSPRSPIGDGSQSSASSDGRKEPPPPPPRNKKGHSRSSSLDLNKLFATKSKENRGTPPSSSSSHSSQIGESVLPVKVEACSPENKDDNSNSSDAVDTESVKLQKQENFADFSRFESFVEAQETVDDDEEKKDMPQPKPLHRRSLSLDDAQDVAWSKPQQKDPSEAATTLSRTPHNQEALPRPVPKLKPPSPPTLKQGRLRTDKDGEKERKLKTEPPKVVVRPLTKEDKLNSRIQDLKEKNAALSKVNYELQEELKSIMERRATLELQLEKKKSPSNADAFKIPKPTETQARWLDYEVGAIVHFNMQTFDRSMRAGHVVPADTFNPTELSTDQWVQAAKSFGAKYIVFTIDHFSGFLMWPSKTNYNYSVKHTKWMRGNGDVLSDFMKSSQKYGLEYGVFYSVHNNWYMGVDNYTTGHQPTQEKYQKVVEEQMHELFNEDSPYRDPFYIWFDAGIVLRVSPNVGPIVRKLAANSLCDECPTFAGDQGLRWVGNENALAPLPHWYAVPKGKCSMKTNNAQARQAFRKIDDCMSHQTLLPVHLLSGNIIQGNPHGELFCPANCDTVIREHFWFWEPDTEYAVKSVRRLVQEYLTSVGHGCTLLLNINPDTRGKVPESDLATYRKLGRAIETLYKDQVSKHSKQKMLVGKEKAWHFKPFKALNGSVVLMEDVAEFGQLIMEYKLRIKTETKWVSLPYSGSTIGHKRIHPFPRGLDMKTISAISLKIIKLVTDQDSITLREPRARIHGISHGGSQDWAPVTLETDETTPIRTAECILKAFSVEMNRRDDKKHSPARVYAQFTSLDEKGSAIGANSECKHEGSLGNRREIQITESGEVSHPPDKARVSIVCTNAKESVEEVKTSVNRRVDYVLQTLKSYRIKEYKIHKTLERLEKLYKMEIEVVVDFGDFSKCEQVCNILVEKLDETVKVSSPELYHTPGTLDLLRRQACVCAVQNAKKKAFEVVQMFNQSLGPPIFIREEQYNEYVGSNAETINGDGTEEHMTFQQKVTIATVTVSVKIFIVFEIKEKAKTRKRE</sequence>
<evidence type="ECO:0000259" key="14">
    <source>
        <dbReference type="PROSITE" id="PS50031"/>
    </source>
</evidence>
<feature type="compositionally biased region" description="Pro residues" evidence="13">
    <location>
        <begin position="899"/>
        <end position="910"/>
    </location>
</feature>
<dbReference type="Gene3D" id="3.30.110.170">
    <property type="entry name" value="Protein of unknown function (DUF541), domain 1"/>
    <property type="match status" value="1"/>
</dbReference>
<dbReference type="Pfam" id="PF01120">
    <property type="entry name" value="Alpha_L_fucos"/>
    <property type="match status" value="1"/>
</dbReference>
<evidence type="ECO:0000256" key="7">
    <source>
        <dbReference type="ARBA" id="ARBA00022729"/>
    </source>
</evidence>
<dbReference type="SUPFAM" id="SSF47473">
    <property type="entry name" value="EF-hand"/>
    <property type="match status" value="1"/>
</dbReference>
<feature type="compositionally biased region" description="Polar residues" evidence="13">
    <location>
        <begin position="562"/>
        <end position="577"/>
    </location>
</feature>
<feature type="compositionally biased region" description="Acidic residues" evidence="13">
    <location>
        <begin position="510"/>
        <end position="523"/>
    </location>
</feature>
<comment type="similarity">
    <text evidence="4">Belongs to the glycosyl hydrolase 29 family.</text>
</comment>
<feature type="compositionally biased region" description="Low complexity" evidence="13">
    <location>
        <begin position="298"/>
        <end position="309"/>
    </location>
</feature>
<keyword evidence="8" id="KW-0378">Hydrolase</keyword>
<dbReference type="SMART" id="SM00027">
    <property type="entry name" value="EH"/>
    <property type="match status" value="1"/>
</dbReference>
<keyword evidence="16" id="KW-0808">Transferase</keyword>
<dbReference type="Pfam" id="PF04402">
    <property type="entry name" value="SIMPL"/>
    <property type="match status" value="1"/>
</dbReference>
<feature type="region of interest" description="Disordered" evidence="13">
    <location>
        <begin position="593"/>
        <end position="931"/>
    </location>
</feature>
<comment type="subcellular location">
    <subcellularLocation>
        <location evidence="2">Cytoplasm</location>
    </subcellularLocation>
    <subcellularLocation>
        <location evidence="1">Nucleus</location>
    </subcellularLocation>
</comment>